<dbReference type="SUPFAM" id="SSF46689">
    <property type="entry name" value="Homeodomain-like"/>
    <property type="match status" value="1"/>
</dbReference>
<dbReference type="EMBL" id="JAMOIM010000077">
    <property type="protein sequence ID" value="MCW6512948.1"/>
    <property type="molecule type" value="Genomic_DNA"/>
</dbReference>
<comment type="caution">
    <text evidence="6">The sequence shown here is derived from an EMBL/GenBank/DDBJ whole genome shotgun (WGS) entry which is preliminary data.</text>
</comment>
<sequence>MRADARKNYDHLLAVARETVTEGGADASLREIARRTGVGLGTLYRHFPRREVLLEALLRASFDELTVRARALEGSTSPEDALTSWMREIVAVTHGYRGAIASMVAAIAEPGSALHASCVSMKTAGTNLLVRAQAGGMARADIDGTDLFALVSALAWLHDQPSFAPRAEHLSEVIAGAILIKPA</sequence>
<keyword evidence="2 4" id="KW-0238">DNA-binding</keyword>
<dbReference type="RefSeq" id="WP_282589325.1">
    <property type="nucleotide sequence ID" value="NZ_JAMOIM010000077.1"/>
</dbReference>
<evidence type="ECO:0000259" key="5">
    <source>
        <dbReference type="PROSITE" id="PS50977"/>
    </source>
</evidence>
<keyword evidence="1" id="KW-0805">Transcription regulation</keyword>
<dbReference type="GO" id="GO:0000976">
    <property type="term" value="F:transcription cis-regulatory region binding"/>
    <property type="evidence" value="ECO:0007669"/>
    <property type="project" value="TreeGrafter"/>
</dbReference>
<reference evidence="6" key="1">
    <citation type="submission" date="2022-05" db="EMBL/GenBank/DDBJ databases">
        <authorList>
            <person name="Pankratov T."/>
        </authorList>
    </citation>
    <scope>NUCLEOTIDE SEQUENCE</scope>
    <source>
        <strain evidence="6">BP6-180914</strain>
    </source>
</reference>
<evidence type="ECO:0000256" key="4">
    <source>
        <dbReference type="PROSITE-ProRule" id="PRU00335"/>
    </source>
</evidence>
<evidence type="ECO:0000256" key="3">
    <source>
        <dbReference type="ARBA" id="ARBA00023163"/>
    </source>
</evidence>
<gene>
    <name evidence="6" type="ORF">M8523_34325</name>
</gene>
<evidence type="ECO:0000256" key="1">
    <source>
        <dbReference type="ARBA" id="ARBA00023015"/>
    </source>
</evidence>
<dbReference type="SUPFAM" id="SSF48498">
    <property type="entry name" value="Tetracyclin repressor-like, C-terminal domain"/>
    <property type="match status" value="1"/>
</dbReference>
<feature type="domain" description="HTH tetR-type" evidence="5">
    <location>
        <begin position="6"/>
        <end position="65"/>
    </location>
</feature>
<dbReference type="PANTHER" id="PTHR30055:SF234">
    <property type="entry name" value="HTH-TYPE TRANSCRIPTIONAL REGULATOR BETI"/>
    <property type="match status" value="1"/>
</dbReference>
<dbReference type="InterPro" id="IPR009057">
    <property type="entry name" value="Homeodomain-like_sf"/>
</dbReference>
<dbReference type="Proteomes" id="UP001165667">
    <property type="component" value="Unassembled WGS sequence"/>
</dbReference>
<keyword evidence="7" id="KW-1185">Reference proteome</keyword>
<dbReference type="Pfam" id="PF21597">
    <property type="entry name" value="TetR_C_43"/>
    <property type="match status" value="1"/>
</dbReference>
<keyword evidence="3" id="KW-0804">Transcription</keyword>
<feature type="DNA-binding region" description="H-T-H motif" evidence="4">
    <location>
        <begin position="28"/>
        <end position="47"/>
    </location>
</feature>
<dbReference type="Pfam" id="PF00440">
    <property type="entry name" value="TetR_N"/>
    <property type="match status" value="1"/>
</dbReference>
<dbReference type="InterPro" id="IPR001647">
    <property type="entry name" value="HTH_TetR"/>
</dbReference>
<evidence type="ECO:0000313" key="6">
    <source>
        <dbReference type="EMBL" id="MCW6512948.1"/>
    </source>
</evidence>
<dbReference type="PRINTS" id="PR00455">
    <property type="entry name" value="HTHTETR"/>
</dbReference>
<dbReference type="PROSITE" id="PS50977">
    <property type="entry name" value="HTH_TETR_2"/>
    <property type="match status" value="1"/>
</dbReference>
<dbReference type="InterPro" id="IPR050109">
    <property type="entry name" value="HTH-type_TetR-like_transc_reg"/>
</dbReference>
<evidence type="ECO:0000313" key="7">
    <source>
        <dbReference type="Proteomes" id="UP001165667"/>
    </source>
</evidence>
<dbReference type="InterPro" id="IPR036271">
    <property type="entry name" value="Tet_transcr_reg_TetR-rel_C_sf"/>
</dbReference>
<dbReference type="GO" id="GO:0003700">
    <property type="term" value="F:DNA-binding transcription factor activity"/>
    <property type="evidence" value="ECO:0007669"/>
    <property type="project" value="TreeGrafter"/>
</dbReference>
<evidence type="ECO:0000256" key="2">
    <source>
        <dbReference type="ARBA" id="ARBA00023125"/>
    </source>
</evidence>
<name>A0AA42CMX0_9HYPH</name>
<dbReference type="Gene3D" id="1.10.357.10">
    <property type="entry name" value="Tetracycline Repressor, domain 2"/>
    <property type="match status" value="1"/>
</dbReference>
<dbReference type="PANTHER" id="PTHR30055">
    <property type="entry name" value="HTH-TYPE TRANSCRIPTIONAL REGULATOR RUTR"/>
    <property type="match status" value="1"/>
</dbReference>
<dbReference type="AlphaFoldDB" id="A0AA42CMX0"/>
<protein>
    <submittedName>
        <fullName evidence="6">TetR/AcrR family transcriptional regulator</fullName>
    </submittedName>
</protein>
<dbReference type="InterPro" id="IPR049445">
    <property type="entry name" value="TetR_SbtR-like_C"/>
</dbReference>
<organism evidence="6 7">
    <name type="scientific">Lichenifustis flavocetrariae</name>
    <dbReference type="NCBI Taxonomy" id="2949735"/>
    <lineage>
        <taxon>Bacteria</taxon>
        <taxon>Pseudomonadati</taxon>
        <taxon>Pseudomonadota</taxon>
        <taxon>Alphaproteobacteria</taxon>
        <taxon>Hyphomicrobiales</taxon>
        <taxon>Lichenihabitantaceae</taxon>
        <taxon>Lichenifustis</taxon>
    </lineage>
</organism>
<accession>A0AA42CMX0</accession>
<proteinExistence type="predicted"/>